<dbReference type="SUPFAM" id="SSF57903">
    <property type="entry name" value="FYVE/PHD zinc finger"/>
    <property type="match status" value="1"/>
</dbReference>
<feature type="region of interest" description="Disordered" evidence="1">
    <location>
        <begin position="99"/>
        <end position="128"/>
    </location>
</feature>
<keyword evidence="2" id="KW-1133">Transmembrane helix</keyword>
<evidence type="ECO:0000256" key="1">
    <source>
        <dbReference type="SAM" id="MobiDB-lite"/>
    </source>
</evidence>
<proteinExistence type="predicted"/>
<evidence type="ECO:0000313" key="4">
    <source>
        <dbReference type="EMBL" id="QQR28803.1"/>
    </source>
</evidence>
<dbReference type="EMBL" id="CP021422">
    <property type="protein sequence ID" value="ASB42659.1"/>
    <property type="molecule type" value="Genomic_DNA"/>
</dbReference>
<reference evidence="3" key="1">
    <citation type="journal article" date="2017" name="Genome Announc.">
        <title>High-Quality Whole-Genome Sequences of the Oligo-Mouse-Microbiota Bacterial Community.</title>
        <authorList>
            <person name="Garzetti D."/>
            <person name="Brugiroux S."/>
            <person name="Bunk B."/>
            <person name="Pukall R."/>
            <person name="McCoy K.D."/>
            <person name="Macpherson A.J."/>
            <person name="Stecher B."/>
        </authorList>
    </citation>
    <scope>NUCLEOTIDE SEQUENCE</scope>
    <source>
        <strain evidence="3">KB18</strain>
    </source>
</reference>
<dbReference type="Pfam" id="PF10947">
    <property type="entry name" value="DUF2628"/>
    <property type="match status" value="1"/>
</dbReference>
<dbReference type="AlphaFoldDB" id="A0A1Z2XW79"/>
<evidence type="ECO:0000313" key="3">
    <source>
        <dbReference type="EMBL" id="ASB42659.1"/>
    </source>
</evidence>
<dbReference type="RefSeq" id="WP_066536399.1">
    <property type="nucleotide sequence ID" value="NZ_CAPVCI010000002.1"/>
</dbReference>
<sequence length="355" mass="39087">MINFTGIKCPVCGKAFTDEDDIVVCPKCGAPYHRECYQEKGQCIFDDLHEKGREWAPPPPPKPPVTAEVKDRECPVCGGLSAHSSRFCDHCGAPLPGQNPFAPGPQAPFQGQGGGSRPPVQNPYQPGGTPQGRYYGQMPFMFDPMGGVSPADTLDMGVSYGDASKLVKQNTTYYMPTFRYIKQTGRNKFNFCAFLFSGAWMLYRKQYKYGIVVTALMFLLYLLYLAASVFVATPALLGLMQQAGIDVSAGLSTGLTNEQLLVISQLITEEPSLYLELCLPMMCLLLMLALMIFIGVRGNKMYMRHCIVTVRRVKSADLSIEPNMTLDQKGGVNTSVAVCMFVCYFLLVNVVPLLL</sequence>
<accession>A0A1Z2XW79</accession>
<dbReference type="InterPro" id="IPR024399">
    <property type="entry name" value="DUF2628"/>
</dbReference>
<reference evidence="4 6" key="3">
    <citation type="submission" date="2020-11" db="EMBL/GenBank/DDBJ databases">
        <title>Closed and high quality bacterial genomes of the OMM12 community.</title>
        <authorList>
            <person name="Marbouty M."/>
            <person name="Lamy-Besnier Q."/>
            <person name="Debarbieux L."/>
            <person name="Koszul R."/>
        </authorList>
    </citation>
    <scope>NUCLEOTIDE SEQUENCE [LARGE SCALE GENOMIC DNA]</scope>
    <source>
        <strain evidence="4 6">KB18</strain>
    </source>
</reference>
<keyword evidence="2" id="KW-0472">Membrane</keyword>
<evidence type="ECO:0000256" key="2">
    <source>
        <dbReference type="SAM" id="Phobius"/>
    </source>
</evidence>
<keyword evidence="5" id="KW-1185">Reference proteome</keyword>
<dbReference type="EMBL" id="CP065321">
    <property type="protein sequence ID" value="QQR28803.1"/>
    <property type="molecule type" value="Genomic_DNA"/>
</dbReference>
<dbReference type="Proteomes" id="UP000596035">
    <property type="component" value="Chromosome"/>
</dbReference>
<dbReference type="Gene3D" id="3.30.40.10">
    <property type="entry name" value="Zinc/RING finger domain, C3HC4 (zinc finger)"/>
    <property type="match status" value="1"/>
</dbReference>
<dbReference type="InterPro" id="IPR039522">
    <property type="entry name" value="RING_finger_1_prok"/>
</dbReference>
<name>A0A1Z2XW79_9FIRM</name>
<keyword evidence="2" id="KW-0812">Transmembrane</keyword>
<evidence type="ECO:0000313" key="5">
    <source>
        <dbReference type="Proteomes" id="UP000196710"/>
    </source>
</evidence>
<protein>
    <recommendedName>
        <fullName evidence="7">DUF2628 domain-containing protein</fullName>
    </recommendedName>
</protein>
<reference evidence="5" key="2">
    <citation type="submission" date="2017-05" db="EMBL/GenBank/DDBJ databases">
        <title>Improved OligoMM genomes.</title>
        <authorList>
            <person name="Garzetti D."/>
        </authorList>
    </citation>
    <scope>NUCLEOTIDE SEQUENCE [LARGE SCALE GENOMIC DNA]</scope>
    <source>
        <strain evidence="5">KB18</strain>
    </source>
</reference>
<dbReference type="InterPro" id="IPR011011">
    <property type="entry name" value="Znf_FYVE_PHD"/>
</dbReference>
<dbReference type="KEGG" id="amur:ADH66_01870"/>
<gene>
    <name evidence="3" type="ORF">ADH66_01870</name>
    <name evidence="4" type="ORF">I5Q82_11900</name>
</gene>
<organism evidence="4 6">
    <name type="scientific">Acutalibacter muris</name>
    <dbReference type="NCBI Taxonomy" id="1796620"/>
    <lineage>
        <taxon>Bacteria</taxon>
        <taxon>Bacillati</taxon>
        <taxon>Bacillota</taxon>
        <taxon>Clostridia</taxon>
        <taxon>Eubacteriales</taxon>
        <taxon>Acutalibacteraceae</taxon>
        <taxon>Acutalibacter</taxon>
    </lineage>
</organism>
<evidence type="ECO:0000313" key="6">
    <source>
        <dbReference type="Proteomes" id="UP000596035"/>
    </source>
</evidence>
<feature type="transmembrane region" description="Helical" evidence="2">
    <location>
        <begin position="273"/>
        <end position="294"/>
    </location>
</feature>
<feature type="transmembrane region" description="Helical" evidence="2">
    <location>
        <begin position="209"/>
        <end position="232"/>
    </location>
</feature>
<dbReference type="Proteomes" id="UP000196710">
    <property type="component" value="Chromosome"/>
</dbReference>
<evidence type="ECO:0008006" key="7">
    <source>
        <dbReference type="Google" id="ProtNLM"/>
    </source>
</evidence>
<dbReference type="Pfam" id="PF14446">
    <property type="entry name" value="Prok-RING_1"/>
    <property type="match status" value="1"/>
</dbReference>
<feature type="transmembrane region" description="Helical" evidence="2">
    <location>
        <begin position="332"/>
        <end position="354"/>
    </location>
</feature>
<dbReference type="InterPro" id="IPR013083">
    <property type="entry name" value="Znf_RING/FYVE/PHD"/>
</dbReference>